<evidence type="ECO:0000313" key="2">
    <source>
        <dbReference type="EMBL" id="OGI50636.1"/>
    </source>
</evidence>
<dbReference type="AlphaFoldDB" id="A0A1F6TZU0"/>
<feature type="transmembrane region" description="Helical" evidence="1">
    <location>
        <begin position="125"/>
        <end position="144"/>
    </location>
</feature>
<keyword evidence="1" id="KW-1133">Transmembrane helix</keyword>
<feature type="transmembrane region" description="Helical" evidence="1">
    <location>
        <begin position="239"/>
        <end position="260"/>
    </location>
</feature>
<dbReference type="Proteomes" id="UP000179362">
    <property type="component" value="Unassembled WGS sequence"/>
</dbReference>
<organism evidence="2 3">
    <name type="scientific">Candidatus Muproteobacteria bacterium RIFCSPHIGHO2_02_FULL_65_16</name>
    <dbReference type="NCBI Taxonomy" id="1817766"/>
    <lineage>
        <taxon>Bacteria</taxon>
        <taxon>Pseudomonadati</taxon>
        <taxon>Pseudomonadota</taxon>
        <taxon>Candidatus Muproteobacteria</taxon>
    </lineage>
</organism>
<protein>
    <recommendedName>
        <fullName evidence="4">Mechanosensitive ion channel protein MscS</fullName>
    </recommendedName>
</protein>
<proteinExistence type="predicted"/>
<keyword evidence="1" id="KW-0472">Membrane</keyword>
<name>A0A1F6TZU0_9PROT</name>
<feature type="transmembrane region" description="Helical" evidence="1">
    <location>
        <begin position="297"/>
        <end position="317"/>
    </location>
</feature>
<gene>
    <name evidence="2" type="ORF">A3B81_01405</name>
</gene>
<feature type="transmembrane region" description="Helical" evidence="1">
    <location>
        <begin position="266"/>
        <end position="285"/>
    </location>
</feature>
<dbReference type="EMBL" id="MFTA01000080">
    <property type="protein sequence ID" value="OGI50636.1"/>
    <property type="molecule type" value="Genomic_DNA"/>
</dbReference>
<evidence type="ECO:0000313" key="3">
    <source>
        <dbReference type="Proteomes" id="UP000179362"/>
    </source>
</evidence>
<feature type="transmembrane region" description="Helical" evidence="1">
    <location>
        <begin position="94"/>
        <end position="113"/>
    </location>
</feature>
<accession>A0A1F6TZU0</accession>
<feature type="transmembrane region" description="Helical" evidence="1">
    <location>
        <begin position="156"/>
        <end position="176"/>
    </location>
</feature>
<feature type="transmembrane region" description="Helical" evidence="1">
    <location>
        <begin position="60"/>
        <end position="82"/>
    </location>
</feature>
<reference evidence="2 3" key="1">
    <citation type="journal article" date="2016" name="Nat. Commun.">
        <title>Thousands of microbial genomes shed light on interconnected biogeochemical processes in an aquifer system.</title>
        <authorList>
            <person name="Anantharaman K."/>
            <person name="Brown C.T."/>
            <person name="Hug L.A."/>
            <person name="Sharon I."/>
            <person name="Castelle C.J."/>
            <person name="Probst A.J."/>
            <person name="Thomas B.C."/>
            <person name="Singh A."/>
            <person name="Wilkins M.J."/>
            <person name="Karaoz U."/>
            <person name="Brodie E.L."/>
            <person name="Williams K.H."/>
            <person name="Hubbard S.S."/>
            <person name="Banfield J.F."/>
        </authorList>
    </citation>
    <scope>NUCLEOTIDE SEQUENCE [LARGE SCALE GENOMIC DNA]</scope>
</reference>
<feature type="transmembrane region" description="Helical" evidence="1">
    <location>
        <begin position="342"/>
        <end position="363"/>
    </location>
</feature>
<comment type="caution">
    <text evidence="2">The sequence shown here is derived from an EMBL/GenBank/DDBJ whole genome shotgun (WGS) entry which is preliminary data.</text>
</comment>
<sequence>MFGRTDYWNHAGKTGALLLVLAALLIGLPLAGAAVAGRDLAPYLEFPPRTRFVPHAPFSWPVFIALAAALAAAVLPFVVRVARAGVFRQPRRYPFPWWGWLGIGILTAAWVLAWNRFAWLGALQAHTFTPLWIGYILVVSALTVRRTRRCLLRDRPLRFLALFPLSAAFWWFFEYLNRFVQNWHYAGIAELTAAEYFWRATLPFSTVLPAVLVTRDWLASFPRLDRAFGNFHSIVVPHPAPLAWATLVAAGAGLAAIAAWPDYLFALLWIAPLLIIVPLQAVAGDETIFSRIHAGDWRAVVLPAIAALTCGFFWELWNYRSLARWEYTIPFVQRFEVFEMPLLGYAGYLPFGLECAAFAGLILKGTSKNSVLPTEHRVHCGDAEARSD</sequence>
<evidence type="ECO:0008006" key="4">
    <source>
        <dbReference type="Google" id="ProtNLM"/>
    </source>
</evidence>
<keyword evidence="1" id="KW-0812">Transmembrane</keyword>
<evidence type="ECO:0000256" key="1">
    <source>
        <dbReference type="SAM" id="Phobius"/>
    </source>
</evidence>